<dbReference type="NCBIfam" id="NF006530">
    <property type="entry name" value="PRK08999.1"/>
    <property type="match status" value="1"/>
</dbReference>
<keyword evidence="7 18" id="KW-0378">Hydrolase</keyword>
<accession>A0A171KQH4</accession>
<evidence type="ECO:0000256" key="10">
    <source>
        <dbReference type="ARBA" id="ARBA00035861"/>
    </source>
</evidence>
<dbReference type="EMBL" id="LBNE01000009">
    <property type="protein sequence ID" value="KKO71141.1"/>
    <property type="molecule type" value="Genomic_DNA"/>
</dbReference>
<evidence type="ECO:0000313" key="18">
    <source>
        <dbReference type="EMBL" id="KKO71141.1"/>
    </source>
</evidence>
<dbReference type="RefSeq" id="WP_068372804.1">
    <property type="nucleotide sequence ID" value="NZ_CP033936.1"/>
</dbReference>
<dbReference type="PANTHER" id="PTHR47707">
    <property type="entry name" value="8-OXO-DGTP DIPHOSPHATASE"/>
    <property type="match status" value="1"/>
</dbReference>
<keyword evidence="19" id="KW-1185">Reference proteome</keyword>
<dbReference type="CDD" id="cd00564">
    <property type="entry name" value="TMP_TenI"/>
    <property type="match status" value="1"/>
</dbReference>
<protein>
    <recommendedName>
        <fullName evidence="13">8-oxo-dGTP diphosphatase</fullName>
        <ecNumber evidence="12">3.6.1.55</ecNumber>
    </recommendedName>
    <alternativeName>
        <fullName evidence="16">7,8-dihydro-8-oxoguanine-triphosphatase</fullName>
    </alternativeName>
    <alternativeName>
        <fullName evidence="15">Mutator protein MutT</fullName>
    </alternativeName>
    <alternativeName>
        <fullName evidence="14">dGTP pyrophosphohydrolase</fullName>
    </alternativeName>
</protein>
<evidence type="ECO:0000256" key="12">
    <source>
        <dbReference type="ARBA" id="ARBA00038905"/>
    </source>
</evidence>
<dbReference type="OrthoDB" id="9810648at2"/>
<dbReference type="Gene3D" id="3.90.79.10">
    <property type="entry name" value="Nucleoside Triphosphate Pyrophosphohydrolase"/>
    <property type="match status" value="1"/>
</dbReference>
<keyword evidence="8" id="KW-0460">Magnesium</keyword>
<evidence type="ECO:0000256" key="16">
    <source>
        <dbReference type="ARBA" id="ARBA00042798"/>
    </source>
</evidence>
<reference evidence="18 19" key="1">
    <citation type="submission" date="2015-04" db="EMBL/GenBank/DDBJ databases">
        <title>Genome sequence of Kerstersia gyiorum CG1.</title>
        <authorList>
            <person name="Greninger A.L."/>
            <person name="Kozyreva V."/>
            <person name="Chaturvedi V."/>
        </authorList>
    </citation>
    <scope>NUCLEOTIDE SEQUENCE [LARGE SCALE GENOMIC DNA]</scope>
    <source>
        <strain evidence="18 19">CG1</strain>
    </source>
</reference>
<comment type="similarity">
    <text evidence="2">Belongs to the Nudix hydrolase family.</text>
</comment>
<dbReference type="InterPro" id="IPR029119">
    <property type="entry name" value="MutY_C"/>
</dbReference>
<evidence type="ECO:0000313" key="19">
    <source>
        <dbReference type="Proteomes" id="UP000078084"/>
    </source>
</evidence>
<dbReference type="SUPFAM" id="SSF51391">
    <property type="entry name" value="Thiamin phosphate synthase"/>
    <property type="match status" value="1"/>
</dbReference>
<comment type="caution">
    <text evidence="18">The sequence shown here is derived from an EMBL/GenBank/DDBJ whole genome shotgun (WGS) entry which is preliminary data.</text>
</comment>
<dbReference type="InterPro" id="IPR013785">
    <property type="entry name" value="Aldolase_TIM"/>
</dbReference>
<organism evidence="18 19">
    <name type="scientific">Kerstersia gyiorum</name>
    <dbReference type="NCBI Taxonomy" id="206506"/>
    <lineage>
        <taxon>Bacteria</taxon>
        <taxon>Pseudomonadati</taxon>
        <taxon>Pseudomonadota</taxon>
        <taxon>Betaproteobacteria</taxon>
        <taxon>Burkholderiales</taxon>
        <taxon>Alcaligenaceae</taxon>
        <taxon>Kerstersia</taxon>
    </lineage>
</organism>
<evidence type="ECO:0000256" key="9">
    <source>
        <dbReference type="ARBA" id="ARBA00023204"/>
    </source>
</evidence>
<dbReference type="InterPro" id="IPR000086">
    <property type="entry name" value="NUDIX_hydrolase_dom"/>
</dbReference>
<dbReference type="SUPFAM" id="SSF55811">
    <property type="entry name" value="Nudix"/>
    <property type="match status" value="1"/>
</dbReference>
<evidence type="ECO:0000256" key="14">
    <source>
        <dbReference type="ARBA" id="ARBA00041592"/>
    </source>
</evidence>
<evidence type="ECO:0000256" key="2">
    <source>
        <dbReference type="ARBA" id="ARBA00005582"/>
    </source>
</evidence>
<proteinExistence type="inferred from homology"/>
<dbReference type="GO" id="GO:0035539">
    <property type="term" value="F:8-oxo-7,8-dihydrodeoxyguanosine triphosphate pyrophosphatase activity"/>
    <property type="evidence" value="ECO:0007669"/>
    <property type="project" value="UniProtKB-EC"/>
</dbReference>
<dbReference type="PATRIC" id="fig|206506.3.peg.2727"/>
<evidence type="ECO:0000256" key="11">
    <source>
        <dbReference type="ARBA" id="ARBA00036904"/>
    </source>
</evidence>
<dbReference type="Pfam" id="PF14815">
    <property type="entry name" value="NUDIX_4"/>
    <property type="match status" value="1"/>
</dbReference>
<evidence type="ECO:0000256" key="8">
    <source>
        <dbReference type="ARBA" id="ARBA00022842"/>
    </source>
</evidence>
<dbReference type="InterPro" id="IPR047127">
    <property type="entry name" value="MutT-like"/>
</dbReference>
<dbReference type="Gene3D" id="3.20.20.70">
    <property type="entry name" value="Aldolase class I"/>
    <property type="match status" value="1"/>
</dbReference>
<dbReference type="PANTHER" id="PTHR47707:SF1">
    <property type="entry name" value="NUDIX HYDROLASE FAMILY PROTEIN"/>
    <property type="match status" value="1"/>
</dbReference>
<dbReference type="GO" id="GO:0006260">
    <property type="term" value="P:DNA replication"/>
    <property type="evidence" value="ECO:0007669"/>
    <property type="project" value="UniProtKB-KW"/>
</dbReference>
<name>A0A171KQH4_9BURK</name>
<keyword evidence="9" id="KW-0234">DNA repair</keyword>
<dbReference type="CDD" id="cd03425">
    <property type="entry name" value="NUDIX_MutT_NudA_like"/>
    <property type="match status" value="1"/>
</dbReference>
<evidence type="ECO:0000256" key="1">
    <source>
        <dbReference type="ARBA" id="ARBA00001946"/>
    </source>
</evidence>
<dbReference type="InterPro" id="IPR036206">
    <property type="entry name" value="ThiamineP_synth_sf"/>
</dbReference>
<dbReference type="GeneID" id="99724989"/>
<gene>
    <name evidence="18" type="ORF">AAV32_12820</name>
</gene>
<sequence>MPGRILDVAVGVLVRQDGCVLLDQRPADKSWAGWWELPGGKIEAGETVLQALARELQEELGIKVTRSYPWVTYIHEYPHATVRLSFCRVEHWEGEPRPEERQTLGWFTPRDALELPQLLPAAYPPLRWLQLPDTYGVTAIGGTDNLAGYLQRLERALARGLQLVQFREPGWANGGPADASALAALQAVRERCHAAGARVLVNSVHPQEWWQQADGVHLRAADARATVTRPALRPYNLLGVSAHDSVGLAHARRLQADFAVLGPVLPTASHPDSPVLEWEGFTRQLADAGLPVYAIGGQSPDTLETAHHHGAHGIAGISAIIPS</sequence>
<evidence type="ECO:0000256" key="6">
    <source>
        <dbReference type="ARBA" id="ARBA00022763"/>
    </source>
</evidence>
<comment type="catalytic activity">
    <reaction evidence="11">
        <text>8-oxo-GTP + H2O = 8-oxo-GMP + diphosphate + H(+)</text>
        <dbReference type="Rhea" id="RHEA:67616"/>
        <dbReference type="ChEBI" id="CHEBI:15377"/>
        <dbReference type="ChEBI" id="CHEBI:15378"/>
        <dbReference type="ChEBI" id="CHEBI:33019"/>
        <dbReference type="ChEBI" id="CHEBI:143553"/>
        <dbReference type="ChEBI" id="CHEBI:145694"/>
    </reaction>
</comment>
<dbReference type="STRING" id="206506.AAV32_12820"/>
<evidence type="ECO:0000256" key="7">
    <source>
        <dbReference type="ARBA" id="ARBA00022801"/>
    </source>
</evidence>
<dbReference type="Pfam" id="PF02581">
    <property type="entry name" value="TMP-TENI"/>
    <property type="match status" value="1"/>
</dbReference>
<dbReference type="GO" id="GO:0006281">
    <property type="term" value="P:DNA repair"/>
    <property type="evidence" value="ECO:0007669"/>
    <property type="project" value="UniProtKB-KW"/>
</dbReference>
<evidence type="ECO:0000256" key="4">
    <source>
        <dbReference type="ARBA" id="ARBA00022705"/>
    </source>
</evidence>
<dbReference type="EC" id="3.6.1.55" evidence="12"/>
<dbReference type="InterPro" id="IPR015797">
    <property type="entry name" value="NUDIX_hydrolase-like_dom_sf"/>
</dbReference>
<evidence type="ECO:0000259" key="17">
    <source>
        <dbReference type="PROSITE" id="PS51462"/>
    </source>
</evidence>
<dbReference type="InterPro" id="IPR022998">
    <property type="entry name" value="ThiamineP_synth_TenI"/>
</dbReference>
<keyword evidence="3" id="KW-0515">Mutator protein</keyword>
<dbReference type="GO" id="GO:0046872">
    <property type="term" value="F:metal ion binding"/>
    <property type="evidence" value="ECO:0007669"/>
    <property type="project" value="UniProtKB-KW"/>
</dbReference>
<dbReference type="GO" id="GO:0044715">
    <property type="term" value="F:8-oxo-dGDP phosphatase activity"/>
    <property type="evidence" value="ECO:0007669"/>
    <property type="project" value="TreeGrafter"/>
</dbReference>
<dbReference type="InterPro" id="IPR020084">
    <property type="entry name" value="NUDIX_hydrolase_CS"/>
</dbReference>
<keyword evidence="6" id="KW-0227">DNA damage</keyword>
<dbReference type="GO" id="GO:0008413">
    <property type="term" value="F:8-oxo-7,8-dihydroguanosine triphosphate pyrophosphatase activity"/>
    <property type="evidence" value="ECO:0007669"/>
    <property type="project" value="TreeGrafter"/>
</dbReference>
<comment type="catalytic activity">
    <reaction evidence="10">
        <text>8-oxo-dGTP + H2O = 8-oxo-dGMP + diphosphate + H(+)</text>
        <dbReference type="Rhea" id="RHEA:31575"/>
        <dbReference type="ChEBI" id="CHEBI:15377"/>
        <dbReference type="ChEBI" id="CHEBI:15378"/>
        <dbReference type="ChEBI" id="CHEBI:33019"/>
        <dbReference type="ChEBI" id="CHEBI:63224"/>
        <dbReference type="ChEBI" id="CHEBI:77896"/>
        <dbReference type="EC" id="3.6.1.55"/>
    </reaction>
</comment>
<keyword evidence="4" id="KW-0235">DNA replication</keyword>
<dbReference type="PRINTS" id="PR00502">
    <property type="entry name" value="NUDIXFAMILY"/>
</dbReference>
<dbReference type="Proteomes" id="UP000078084">
    <property type="component" value="Unassembled WGS sequence"/>
</dbReference>
<dbReference type="AlphaFoldDB" id="A0A171KQH4"/>
<dbReference type="InterPro" id="IPR020476">
    <property type="entry name" value="Nudix_hydrolase"/>
</dbReference>
<evidence type="ECO:0000256" key="15">
    <source>
        <dbReference type="ARBA" id="ARBA00041979"/>
    </source>
</evidence>
<feature type="domain" description="Nudix hydrolase" evidence="17">
    <location>
        <begin position="3"/>
        <end position="131"/>
    </location>
</feature>
<dbReference type="GO" id="GO:0009228">
    <property type="term" value="P:thiamine biosynthetic process"/>
    <property type="evidence" value="ECO:0007669"/>
    <property type="project" value="UniProtKB-KW"/>
</dbReference>
<dbReference type="GO" id="GO:0044716">
    <property type="term" value="F:8-oxo-GDP phosphatase activity"/>
    <property type="evidence" value="ECO:0007669"/>
    <property type="project" value="TreeGrafter"/>
</dbReference>
<dbReference type="PROSITE" id="PS00893">
    <property type="entry name" value="NUDIX_BOX"/>
    <property type="match status" value="1"/>
</dbReference>
<evidence type="ECO:0000256" key="5">
    <source>
        <dbReference type="ARBA" id="ARBA00022723"/>
    </source>
</evidence>
<keyword evidence="5" id="KW-0479">Metal-binding</keyword>
<evidence type="ECO:0000256" key="13">
    <source>
        <dbReference type="ARBA" id="ARBA00040794"/>
    </source>
</evidence>
<dbReference type="PROSITE" id="PS51462">
    <property type="entry name" value="NUDIX"/>
    <property type="match status" value="1"/>
</dbReference>
<comment type="cofactor">
    <cofactor evidence="1">
        <name>Mg(2+)</name>
        <dbReference type="ChEBI" id="CHEBI:18420"/>
    </cofactor>
</comment>
<evidence type="ECO:0000256" key="3">
    <source>
        <dbReference type="ARBA" id="ARBA00022457"/>
    </source>
</evidence>